<keyword evidence="1 3" id="KW-0479">Metal-binding</keyword>
<dbReference type="Proteomes" id="UP001381174">
    <property type="component" value="Unassembled WGS sequence"/>
</dbReference>
<dbReference type="PROSITE" id="PS51007">
    <property type="entry name" value="CYTC"/>
    <property type="match status" value="1"/>
</dbReference>
<evidence type="ECO:0000256" key="1">
    <source>
        <dbReference type="ARBA" id="ARBA00022723"/>
    </source>
</evidence>
<dbReference type="EMBL" id="JBBBNY010000004">
    <property type="protein sequence ID" value="MEI7036672.1"/>
    <property type="molecule type" value="Genomic_DNA"/>
</dbReference>
<feature type="domain" description="Cytochrome c" evidence="4">
    <location>
        <begin position="30"/>
        <end position="107"/>
    </location>
</feature>
<evidence type="ECO:0000256" key="3">
    <source>
        <dbReference type="PROSITE-ProRule" id="PRU00433"/>
    </source>
</evidence>
<keyword evidence="3" id="KW-0349">Heme</keyword>
<proteinExistence type="predicted"/>
<gene>
    <name evidence="5" type="ORF">WAT24_07885</name>
</gene>
<evidence type="ECO:0000256" key="2">
    <source>
        <dbReference type="ARBA" id="ARBA00023004"/>
    </source>
</evidence>
<organism evidence="5 6">
    <name type="scientific">Fulvimonas yonginensis</name>
    <dbReference type="NCBI Taxonomy" id="1495200"/>
    <lineage>
        <taxon>Bacteria</taxon>
        <taxon>Pseudomonadati</taxon>
        <taxon>Pseudomonadota</taxon>
        <taxon>Gammaproteobacteria</taxon>
        <taxon>Lysobacterales</taxon>
        <taxon>Rhodanobacteraceae</taxon>
        <taxon>Fulvimonas</taxon>
    </lineage>
</organism>
<name>A0ABU8JC79_9GAMM</name>
<reference evidence="5 6" key="1">
    <citation type="journal article" date="2014" name="Int. J. Syst. Evol. Microbiol.">
        <title>Fulvimonas yonginensis sp. nov., isolated from greenhouse soil, and emended description of the genus Fulvimonas.</title>
        <authorList>
            <person name="Ahn J.H."/>
            <person name="Kim S.J."/>
            <person name="Weon H.Y."/>
            <person name="Hong S.B."/>
            <person name="Seok S.J."/>
            <person name="Kwon S.W."/>
        </authorList>
    </citation>
    <scope>NUCLEOTIDE SEQUENCE [LARGE SCALE GENOMIC DNA]</scope>
    <source>
        <strain evidence="5 6">KACC 16952</strain>
    </source>
</reference>
<keyword evidence="6" id="KW-1185">Reference proteome</keyword>
<dbReference type="RefSeq" id="WP_336807298.1">
    <property type="nucleotide sequence ID" value="NZ_JBBBNY010000004.1"/>
</dbReference>
<sequence length="446" mass="47940">MMADGKRQARGRGIAGRLWGSVLLLAAVTGLPAQATPVFARQTGSACADCHTAAYGPALTPYGMRFKINGFTETNGEGIQLPLAAQLIGQYTNPSRGDSSTRLTEADLFLAGRLTDHVGGFVKVEADRTGAGDYDTRLSNVDLRYVLKDLQVRGRDLTLGVSVNNNPGFTDPIGVLPAPSYLGPPGTTGTLLNASSPNAPANRVIGATVYGFYDAQWYGEVGSYRSLSAARQDDLGYAVSGDPGKLSDTAYLRLAWMKDLKRQFLSAGVVALSTKRQLPRNAPSDDLTDLGYDFSYQFLGNREHIVQLSYVNVYERRHYGSTPGVPGLFAHAHGSAHDQTLSATYIFRQSFGITASHLISTGSRDPVRFPPYGDPDTTSNLLSVFWTPFGKEDSFTSIANMKLAATWFRFSKFNGRGSNIFGAPPGAPVTDAADLNAFFVSLSLAF</sequence>
<comment type="caution">
    <text evidence="5">The sequence shown here is derived from an EMBL/GenBank/DDBJ whole genome shotgun (WGS) entry which is preliminary data.</text>
</comment>
<evidence type="ECO:0000259" key="4">
    <source>
        <dbReference type="PROSITE" id="PS51007"/>
    </source>
</evidence>
<evidence type="ECO:0000313" key="5">
    <source>
        <dbReference type="EMBL" id="MEI7036672.1"/>
    </source>
</evidence>
<dbReference type="InterPro" id="IPR009056">
    <property type="entry name" value="Cyt_c-like_dom"/>
</dbReference>
<accession>A0ABU8JC79</accession>
<protein>
    <submittedName>
        <fullName evidence="5">Cytochrome C</fullName>
    </submittedName>
</protein>
<evidence type="ECO:0000313" key="6">
    <source>
        <dbReference type="Proteomes" id="UP001381174"/>
    </source>
</evidence>
<keyword evidence="2 3" id="KW-0408">Iron</keyword>